<evidence type="ECO:0000313" key="1">
    <source>
        <dbReference type="EMBL" id="NHC33698.1"/>
    </source>
</evidence>
<sequence length="46" mass="5129">MNQDCHLSFVQAQLACRRQMDGIFTIGLDTLSIERIKHLAIASLAV</sequence>
<name>A0A9X5E1S8_9CYAN</name>
<organism evidence="1 2">
    <name type="scientific">Scytonema millei VB511283</name>
    <dbReference type="NCBI Taxonomy" id="1245923"/>
    <lineage>
        <taxon>Bacteria</taxon>
        <taxon>Bacillati</taxon>
        <taxon>Cyanobacteriota</taxon>
        <taxon>Cyanophyceae</taxon>
        <taxon>Nostocales</taxon>
        <taxon>Scytonemataceae</taxon>
        <taxon>Scytonema</taxon>
    </lineage>
</organism>
<accession>A0A9X5E1S8</accession>
<dbReference type="AlphaFoldDB" id="A0A9X5E1S8"/>
<proteinExistence type="predicted"/>
<protein>
    <submittedName>
        <fullName evidence="1">Uncharacterized protein</fullName>
    </submittedName>
</protein>
<evidence type="ECO:0000313" key="2">
    <source>
        <dbReference type="Proteomes" id="UP000031532"/>
    </source>
</evidence>
<dbReference type="Proteomes" id="UP000031532">
    <property type="component" value="Unassembled WGS sequence"/>
</dbReference>
<dbReference type="RefSeq" id="WP_165587611.1">
    <property type="nucleotide sequence ID" value="NZ_JTJC03000001.1"/>
</dbReference>
<dbReference type="EMBL" id="JTJC03000001">
    <property type="protein sequence ID" value="NHC33698.1"/>
    <property type="molecule type" value="Genomic_DNA"/>
</dbReference>
<comment type="caution">
    <text evidence="1">The sequence shown here is derived from an EMBL/GenBank/DDBJ whole genome shotgun (WGS) entry which is preliminary data.</text>
</comment>
<keyword evidence="2" id="KW-1185">Reference proteome</keyword>
<gene>
    <name evidence="1" type="ORF">QH73_0003305</name>
</gene>
<reference evidence="1 2" key="1">
    <citation type="journal article" date="2015" name="Genome Announc.">
        <title>Draft Genome Sequence of the Terrestrial Cyanobacterium Scytonema millei VB511283, Isolated from Eastern India.</title>
        <authorList>
            <person name="Sen D."/>
            <person name="Chandrababunaidu M.M."/>
            <person name="Singh D."/>
            <person name="Sanghi N."/>
            <person name="Ghorai A."/>
            <person name="Mishra G.P."/>
            <person name="Madduluri M."/>
            <person name="Adhikary S.P."/>
            <person name="Tripathy S."/>
        </authorList>
    </citation>
    <scope>NUCLEOTIDE SEQUENCE [LARGE SCALE GENOMIC DNA]</scope>
    <source>
        <strain evidence="1 2">VB511283</strain>
    </source>
</reference>